<organism evidence="3 4">
    <name type="scientific">Moniliophthora roreri (strain MCA 2997)</name>
    <name type="common">Cocoa frosty pod rot fungus</name>
    <name type="synonym">Crinipellis roreri</name>
    <dbReference type="NCBI Taxonomy" id="1381753"/>
    <lineage>
        <taxon>Eukaryota</taxon>
        <taxon>Fungi</taxon>
        <taxon>Dikarya</taxon>
        <taxon>Basidiomycota</taxon>
        <taxon>Agaricomycotina</taxon>
        <taxon>Agaricomycetes</taxon>
        <taxon>Agaricomycetidae</taxon>
        <taxon>Agaricales</taxon>
        <taxon>Marasmiineae</taxon>
        <taxon>Marasmiaceae</taxon>
        <taxon>Moniliophthora</taxon>
    </lineage>
</organism>
<evidence type="ECO:0000313" key="4">
    <source>
        <dbReference type="Proteomes" id="UP000017559"/>
    </source>
</evidence>
<evidence type="ECO:0000313" key="3">
    <source>
        <dbReference type="EMBL" id="ESK91380.1"/>
    </source>
</evidence>
<keyword evidence="2" id="KW-0472">Membrane</keyword>
<keyword evidence="2" id="KW-0812">Transmembrane</keyword>
<comment type="caution">
    <text evidence="3">The sequence shown here is derived from an EMBL/GenBank/DDBJ whole genome shotgun (WGS) entry which is preliminary data.</text>
</comment>
<dbReference type="Proteomes" id="UP000017559">
    <property type="component" value="Unassembled WGS sequence"/>
</dbReference>
<accession>V2XFU8</accession>
<proteinExistence type="predicted"/>
<evidence type="ECO:0000256" key="2">
    <source>
        <dbReference type="SAM" id="Phobius"/>
    </source>
</evidence>
<feature type="transmembrane region" description="Helical" evidence="2">
    <location>
        <begin position="61"/>
        <end position="80"/>
    </location>
</feature>
<dbReference type="KEGG" id="mrr:Moror_2727"/>
<sequence length="85" mass="9421">MHTNSLSVVASVFNNVRRDQINVFQGRSAQDIHPETAKGPGRIPEDGSAPNDLKKWQGLPIVSRGAAILLMALYLTYLYFQLVSH</sequence>
<dbReference type="HOGENOM" id="CLU_2513136_0_0_1"/>
<evidence type="ECO:0000256" key="1">
    <source>
        <dbReference type="SAM" id="MobiDB-lite"/>
    </source>
</evidence>
<keyword evidence="2" id="KW-1133">Transmembrane helix</keyword>
<name>V2XFU8_MONRO</name>
<gene>
    <name evidence="3" type="ORF">Moror_2727</name>
</gene>
<dbReference type="EMBL" id="AWSO01000351">
    <property type="protein sequence ID" value="ESK91380.1"/>
    <property type="molecule type" value="Genomic_DNA"/>
</dbReference>
<reference evidence="3 4" key="1">
    <citation type="journal article" date="2014" name="BMC Genomics">
        <title>Genome and secretome analysis of the hemibiotrophic fungal pathogen, Moniliophthora roreri, which causes frosty pod rot disease of cacao: mechanisms of the biotrophic and necrotrophic phases.</title>
        <authorList>
            <person name="Meinhardt L.W."/>
            <person name="Costa G.G.L."/>
            <person name="Thomazella D.P.T."/>
            <person name="Teixeira P.J.P.L."/>
            <person name="Carazzolle M.F."/>
            <person name="Schuster S.C."/>
            <person name="Carlson J.E."/>
            <person name="Guiltinan M.J."/>
            <person name="Mieczkowski P."/>
            <person name="Farmer A."/>
            <person name="Ramaraj T."/>
            <person name="Crozier J."/>
            <person name="Davis R.E."/>
            <person name="Shao J."/>
            <person name="Melnick R.L."/>
            <person name="Pereira G.A.G."/>
            <person name="Bailey B.A."/>
        </authorList>
    </citation>
    <scope>NUCLEOTIDE SEQUENCE [LARGE SCALE GENOMIC DNA]</scope>
    <source>
        <strain evidence="3 4">MCA 2997</strain>
    </source>
</reference>
<feature type="region of interest" description="Disordered" evidence="1">
    <location>
        <begin position="29"/>
        <end position="49"/>
    </location>
</feature>
<dbReference type="AlphaFoldDB" id="V2XFU8"/>
<protein>
    <submittedName>
        <fullName evidence="3">Uncharacterized protein</fullName>
    </submittedName>
</protein>
<keyword evidence="4" id="KW-1185">Reference proteome</keyword>